<evidence type="ECO:0000259" key="7">
    <source>
        <dbReference type="Pfam" id="PF14322"/>
    </source>
</evidence>
<dbReference type="EMBL" id="BMKK01000001">
    <property type="protein sequence ID" value="GGD45775.1"/>
    <property type="molecule type" value="Genomic_DNA"/>
</dbReference>
<accession>A0A917DKW5</accession>
<dbReference type="Proteomes" id="UP000609064">
    <property type="component" value="Unassembled WGS sequence"/>
</dbReference>
<gene>
    <name evidence="8" type="ORF">GCM10011514_07200</name>
</gene>
<evidence type="ECO:0000256" key="2">
    <source>
        <dbReference type="ARBA" id="ARBA00006275"/>
    </source>
</evidence>
<dbReference type="GO" id="GO:0009279">
    <property type="term" value="C:cell outer membrane"/>
    <property type="evidence" value="ECO:0007669"/>
    <property type="project" value="UniProtKB-SubCell"/>
</dbReference>
<dbReference type="Pfam" id="PF14322">
    <property type="entry name" value="SusD-like_3"/>
    <property type="match status" value="1"/>
</dbReference>
<dbReference type="InterPro" id="IPR033985">
    <property type="entry name" value="SusD-like_N"/>
</dbReference>
<keyword evidence="5" id="KW-0998">Cell outer membrane</keyword>
<dbReference type="Pfam" id="PF07980">
    <property type="entry name" value="SusD_RagB"/>
    <property type="match status" value="1"/>
</dbReference>
<evidence type="ECO:0000256" key="1">
    <source>
        <dbReference type="ARBA" id="ARBA00004442"/>
    </source>
</evidence>
<comment type="subcellular location">
    <subcellularLocation>
        <location evidence="1">Cell outer membrane</location>
    </subcellularLocation>
</comment>
<reference evidence="8" key="2">
    <citation type="submission" date="2020-09" db="EMBL/GenBank/DDBJ databases">
        <authorList>
            <person name="Sun Q."/>
            <person name="Zhou Y."/>
        </authorList>
    </citation>
    <scope>NUCLEOTIDE SEQUENCE</scope>
    <source>
        <strain evidence="8">CGMCC 1.15958</strain>
    </source>
</reference>
<comment type="similarity">
    <text evidence="2">Belongs to the SusD family.</text>
</comment>
<keyword evidence="4" id="KW-0472">Membrane</keyword>
<comment type="caution">
    <text evidence="8">The sequence shown here is derived from an EMBL/GenBank/DDBJ whole genome shotgun (WGS) entry which is preliminary data.</text>
</comment>
<evidence type="ECO:0000259" key="6">
    <source>
        <dbReference type="Pfam" id="PF07980"/>
    </source>
</evidence>
<dbReference type="InterPro" id="IPR012944">
    <property type="entry name" value="SusD_RagB_dom"/>
</dbReference>
<sequence>MKKISFKIALIFLVSSLWSCEKYLDQQPIGEQSLEQLKTKDGVESLLTGAYHILNGQFDSGEAYNSAGSNWSFGDVRSGDAYKGSSGTTDQVNIHDMEVFSSLNSTNLDAQRKWACLYEGIRRCNNILQIINDATGFTESLRQQRIAETRFLRGHYYFELKKIFNKPAYIDETAKEKDDFYVANDLLSDEQFWKKIEDDFKAAVDGLPTVKSSVGRPSRYAAWAYLCKAYMFQKKWNLASTAADSVIQKGGYSLLPNYSDVFTPEFENGAEMVFAIQHSINDGASSNKNGSVGDRLNRIATPAGSGYPVAAQGFHRPSQNLVNFFKTTAAGLPAYSDVNVTTTDNLDPRLDFSVARVGIPFLDYTKETYKANWTRGNAVYGDFSPKKKMVSPISTHYDRNNQGITDLNYYLIRYADVLLWKAEALIELKDIDTGIGFINQIRNRAKNSRKVQKLAPATGDAATYKIEPYPVPFVGGYTEAIKALKAERRLELNNEGHRFFDLVRWGDAATVINAYFATEKAKRSYLNTAAFTPNKHEYLPIPQVEIDLSKGNLKQNQGY</sequence>
<feature type="domain" description="RagB/SusD" evidence="6">
    <location>
        <begin position="271"/>
        <end position="559"/>
    </location>
</feature>
<dbReference type="RefSeq" id="WP_188764647.1">
    <property type="nucleotide sequence ID" value="NZ_BMKK01000001.1"/>
</dbReference>
<dbReference type="AlphaFoldDB" id="A0A917DKW5"/>
<dbReference type="Gene3D" id="1.25.40.390">
    <property type="match status" value="1"/>
</dbReference>
<name>A0A917DKW5_9BACT</name>
<feature type="domain" description="SusD-like N-terminal" evidence="7">
    <location>
        <begin position="22"/>
        <end position="230"/>
    </location>
</feature>
<evidence type="ECO:0000313" key="9">
    <source>
        <dbReference type="Proteomes" id="UP000609064"/>
    </source>
</evidence>
<evidence type="ECO:0000256" key="3">
    <source>
        <dbReference type="ARBA" id="ARBA00022729"/>
    </source>
</evidence>
<protein>
    <submittedName>
        <fullName evidence="8">Glycan metabolism protein RagB</fullName>
    </submittedName>
</protein>
<evidence type="ECO:0000256" key="4">
    <source>
        <dbReference type="ARBA" id="ARBA00023136"/>
    </source>
</evidence>
<organism evidence="8 9">
    <name type="scientific">Emticicia aquatilis</name>
    <dbReference type="NCBI Taxonomy" id="1537369"/>
    <lineage>
        <taxon>Bacteria</taxon>
        <taxon>Pseudomonadati</taxon>
        <taxon>Bacteroidota</taxon>
        <taxon>Cytophagia</taxon>
        <taxon>Cytophagales</taxon>
        <taxon>Leadbetterellaceae</taxon>
        <taxon>Emticicia</taxon>
    </lineage>
</organism>
<evidence type="ECO:0000256" key="5">
    <source>
        <dbReference type="ARBA" id="ARBA00023237"/>
    </source>
</evidence>
<dbReference type="InterPro" id="IPR011990">
    <property type="entry name" value="TPR-like_helical_dom_sf"/>
</dbReference>
<reference evidence="8" key="1">
    <citation type="journal article" date="2014" name="Int. J. Syst. Evol. Microbiol.">
        <title>Complete genome sequence of Corynebacterium casei LMG S-19264T (=DSM 44701T), isolated from a smear-ripened cheese.</title>
        <authorList>
            <consortium name="US DOE Joint Genome Institute (JGI-PGF)"/>
            <person name="Walter F."/>
            <person name="Albersmeier A."/>
            <person name="Kalinowski J."/>
            <person name="Ruckert C."/>
        </authorList>
    </citation>
    <scope>NUCLEOTIDE SEQUENCE</scope>
    <source>
        <strain evidence="8">CGMCC 1.15958</strain>
    </source>
</reference>
<evidence type="ECO:0000313" key="8">
    <source>
        <dbReference type="EMBL" id="GGD45775.1"/>
    </source>
</evidence>
<keyword evidence="9" id="KW-1185">Reference proteome</keyword>
<keyword evidence="3" id="KW-0732">Signal</keyword>
<proteinExistence type="inferred from homology"/>
<dbReference type="SUPFAM" id="SSF48452">
    <property type="entry name" value="TPR-like"/>
    <property type="match status" value="1"/>
</dbReference>